<dbReference type="Pfam" id="PF00578">
    <property type="entry name" value="AhpC-TSA"/>
    <property type="match status" value="1"/>
</dbReference>
<sequence length="154" mass="17376">MNVRILRHGLLLLLAVLLAACSPDFGLDQHGQKINRSQWEDRWLVINYWAEWCGPCHKEIPELNALAQSEGEIAVWGVNYDHLQGEALRQSAEKMSIRYGVFQSDPATYFSLPVSNVLPATYLIDPHGKVRAHLVGEQTAEAIRQRITALEKDS</sequence>
<dbReference type="PROSITE" id="PS51352">
    <property type="entry name" value="THIOREDOXIN_2"/>
    <property type="match status" value="1"/>
</dbReference>
<protein>
    <submittedName>
        <fullName evidence="7">Thiol-disulfide isomerase/thioredoxin</fullName>
    </submittedName>
</protein>
<dbReference type="GO" id="GO:0016209">
    <property type="term" value="F:antioxidant activity"/>
    <property type="evidence" value="ECO:0007669"/>
    <property type="project" value="InterPro"/>
</dbReference>
<keyword evidence="8" id="KW-1185">Reference proteome</keyword>
<evidence type="ECO:0000256" key="3">
    <source>
        <dbReference type="ARBA" id="ARBA00023157"/>
    </source>
</evidence>
<dbReference type="OrthoDB" id="9796554at2"/>
<evidence type="ECO:0000256" key="2">
    <source>
        <dbReference type="ARBA" id="ARBA00022748"/>
    </source>
</evidence>
<evidence type="ECO:0000256" key="4">
    <source>
        <dbReference type="ARBA" id="ARBA00023284"/>
    </source>
</evidence>
<name>A0A562QQW0_9PSED</name>
<dbReference type="AlphaFoldDB" id="A0A562QQW0"/>
<comment type="subcellular location">
    <subcellularLocation>
        <location evidence="1">Cell envelope</location>
    </subcellularLocation>
</comment>
<evidence type="ECO:0000313" key="8">
    <source>
        <dbReference type="Proteomes" id="UP000316905"/>
    </source>
</evidence>
<keyword evidence="5" id="KW-0732">Signal</keyword>
<dbReference type="InterPro" id="IPR017937">
    <property type="entry name" value="Thioredoxin_CS"/>
</dbReference>
<feature type="signal peptide" evidence="5">
    <location>
        <begin position="1"/>
        <end position="26"/>
    </location>
</feature>
<dbReference type="CDD" id="cd02966">
    <property type="entry name" value="TlpA_like_family"/>
    <property type="match status" value="1"/>
</dbReference>
<dbReference type="GO" id="GO:0015036">
    <property type="term" value="F:disulfide oxidoreductase activity"/>
    <property type="evidence" value="ECO:0007669"/>
    <property type="project" value="UniProtKB-ARBA"/>
</dbReference>
<dbReference type="Gene3D" id="3.40.30.10">
    <property type="entry name" value="Glutaredoxin"/>
    <property type="match status" value="1"/>
</dbReference>
<organism evidence="7 8">
    <name type="scientific">Pseudomonas duriflava</name>
    <dbReference type="NCBI Taxonomy" id="459528"/>
    <lineage>
        <taxon>Bacteria</taxon>
        <taxon>Pseudomonadati</taxon>
        <taxon>Pseudomonadota</taxon>
        <taxon>Gammaproteobacteria</taxon>
        <taxon>Pseudomonadales</taxon>
        <taxon>Pseudomonadaceae</taxon>
        <taxon>Pseudomonas</taxon>
    </lineage>
</organism>
<keyword evidence="4" id="KW-0676">Redox-active center</keyword>
<reference evidence="7 8" key="1">
    <citation type="journal article" date="2015" name="Stand. Genomic Sci.">
        <title>Genomic Encyclopedia of Bacterial and Archaeal Type Strains, Phase III: the genomes of soil and plant-associated and newly described type strains.</title>
        <authorList>
            <person name="Whitman W.B."/>
            <person name="Woyke T."/>
            <person name="Klenk H.P."/>
            <person name="Zhou Y."/>
            <person name="Lilburn T.G."/>
            <person name="Beck B.J."/>
            <person name="De Vos P."/>
            <person name="Vandamme P."/>
            <person name="Eisen J.A."/>
            <person name="Garrity G."/>
            <person name="Hugenholtz P."/>
            <person name="Kyrpides N.C."/>
        </authorList>
    </citation>
    <scope>NUCLEOTIDE SEQUENCE [LARGE SCALE GENOMIC DNA]</scope>
    <source>
        <strain evidence="7 8">CGMCC 1.6858</strain>
    </source>
</reference>
<dbReference type="InterPro" id="IPR013766">
    <property type="entry name" value="Thioredoxin_domain"/>
</dbReference>
<gene>
    <name evidence="7" type="ORF">IQ22_00296</name>
</gene>
<keyword evidence="3" id="KW-1015">Disulfide bond</keyword>
<dbReference type="GO" id="GO:0016853">
    <property type="term" value="F:isomerase activity"/>
    <property type="evidence" value="ECO:0007669"/>
    <property type="project" value="UniProtKB-KW"/>
</dbReference>
<dbReference type="InterPro" id="IPR050553">
    <property type="entry name" value="Thioredoxin_ResA/DsbE_sf"/>
</dbReference>
<dbReference type="EMBL" id="VLKY01000001">
    <property type="protein sequence ID" value="TWI58590.1"/>
    <property type="molecule type" value="Genomic_DNA"/>
</dbReference>
<dbReference type="InterPro" id="IPR000866">
    <property type="entry name" value="AhpC/TSA"/>
</dbReference>
<accession>A0A562QQW0</accession>
<dbReference type="PROSITE" id="PS00194">
    <property type="entry name" value="THIOREDOXIN_1"/>
    <property type="match status" value="1"/>
</dbReference>
<dbReference type="PROSITE" id="PS51257">
    <property type="entry name" value="PROKAR_LIPOPROTEIN"/>
    <property type="match status" value="1"/>
</dbReference>
<proteinExistence type="predicted"/>
<feature type="domain" description="Thioredoxin" evidence="6">
    <location>
        <begin position="16"/>
        <end position="152"/>
    </location>
</feature>
<evidence type="ECO:0000259" key="6">
    <source>
        <dbReference type="PROSITE" id="PS51352"/>
    </source>
</evidence>
<keyword evidence="2" id="KW-0201">Cytochrome c-type biogenesis</keyword>
<comment type="caution">
    <text evidence="7">The sequence shown here is derived from an EMBL/GenBank/DDBJ whole genome shotgun (WGS) entry which is preliminary data.</text>
</comment>
<dbReference type="GO" id="GO:0017004">
    <property type="term" value="P:cytochrome complex assembly"/>
    <property type="evidence" value="ECO:0007669"/>
    <property type="project" value="UniProtKB-KW"/>
</dbReference>
<dbReference type="RefSeq" id="WP_145136952.1">
    <property type="nucleotide sequence ID" value="NZ_VLKY01000001.1"/>
</dbReference>
<evidence type="ECO:0000313" key="7">
    <source>
        <dbReference type="EMBL" id="TWI58590.1"/>
    </source>
</evidence>
<keyword evidence="7" id="KW-0413">Isomerase</keyword>
<evidence type="ECO:0000256" key="1">
    <source>
        <dbReference type="ARBA" id="ARBA00004196"/>
    </source>
</evidence>
<dbReference type="GO" id="GO:0030313">
    <property type="term" value="C:cell envelope"/>
    <property type="evidence" value="ECO:0007669"/>
    <property type="project" value="UniProtKB-SubCell"/>
</dbReference>
<dbReference type="PANTHER" id="PTHR42852:SF6">
    <property type="entry name" value="THIOL:DISULFIDE INTERCHANGE PROTEIN DSBE"/>
    <property type="match status" value="1"/>
</dbReference>
<dbReference type="Proteomes" id="UP000316905">
    <property type="component" value="Unassembled WGS sequence"/>
</dbReference>
<dbReference type="SUPFAM" id="SSF52833">
    <property type="entry name" value="Thioredoxin-like"/>
    <property type="match status" value="1"/>
</dbReference>
<dbReference type="PANTHER" id="PTHR42852">
    <property type="entry name" value="THIOL:DISULFIDE INTERCHANGE PROTEIN DSBE"/>
    <property type="match status" value="1"/>
</dbReference>
<evidence type="ECO:0000256" key="5">
    <source>
        <dbReference type="SAM" id="SignalP"/>
    </source>
</evidence>
<feature type="chain" id="PRO_5021759385" evidence="5">
    <location>
        <begin position="27"/>
        <end position="154"/>
    </location>
</feature>
<dbReference type="InterPro" id="IPR036249">
    <property type="entry name" value="Thioredoxin-like_sf"/>
</dbReference>